<dbReference type="PROSITE" id="PS50893">
    <property type="entry name" value="ABC_TRANSPORTER_2"/>
    <property type="match status" value="1"/>
</dbReference>
<dbReference type="PANTHER" id="PTHR43297:SF14">
    <property type="entry name" value="ATPASE AAA-TYPE CORE DOMAIN-CONTAINING PROTEIN"/>
    <property type="match status" value="1"/>
</dbReference>
<evidence type="ECO:0000256" key="4">
    <source>
        <dbReference type="ARBA" id="ARBA00022519"/>
    </source>
</evidence>
<dbReference type="PROSITE" id="PS00211">
    <property type="entry name" value="ABC_TRANSPORTER_1"/>
    <property type="match status" value="1"/>
</dbReference>
<accession>A0A381NG83</accession>
<evidence type="ECO:0000256" key="6">
    <source>
        <dbReference type="ARBA" id="ARBA00022840"/>
    </source>
</evidence>
<evidence type="ECO:0000256" key="2">
    <source>
        <dbReference type="ARBA" id="ARBA00022448"/>
    </source>
</evidence>
<evidence type="ECO:0000256" key="8">
    <source>
        <dbReference type="ARBA" id="ARBA00023136"/>
    </source>
</evidence>
<keyword evidence="7" id="KW-1278">Translocase</keyword>
<name>A0A381NG83_9ZZZZ</name>
<dbReference type="SUPFAM" id="SSF52540">
    <property type="entry name" value="P-loop containing nucleoside triphosphate hydrolases"/>
    <property type="match status" value="1"/>
</dbReference>
<dbReference type="AlphaFoldDB" id="A0A381NG83"/>
<protein>
    <recommendedName>
        <fullName evidence="9">ABC transporter domain-containing protein</fullName>
    </recommendedName>
</protein>
<sequence>MTALLTIEDLTVSFGTSAGRVKALNNVSLSLGEGEVLCVVGESGSGKSTLALSIMGLLPQNSEIADGRIMYRDIDLLRAGSEQMRDLRGREISLVFQDAQSALNPIVSIGPQLEEVILEHSDVSLRSANQMAEDMLHKMGMADPKRVMGQYPFALSGGMCQRVMMAMALVMRPKLLIADEPTSGLDVTLQAEILHRIRELVKEQNGSVLLITHDMGVVAAMANQVGVIYAGNVVESAEVVPLFRRPQHPYTWSLLQALPRLYDPDRRIEPLPGTPPDMINLAAECPFLPRCFKARNQCRRDPKPKLVEIEGKHYVACYNPVEPENDG</sequence>
<dbReference type="Pfam" id="PF08352">
    <property type="entry name" value="oligo_HPY"/>
    <property type="match status" value="1"/>
</dbReference>
<keyword evidence="6" id="KW-0067">ATP-binding</keyword>
<keyword evidence="8" id="KW-0472">Membrane</keyword>
<dbReference type="NCBIfam" id="TIGR01727">
    <property type="entry name" value="oligo_HPY"/>
    <property type="match status" value="1"/>
</dbReference>
<dbReference type="Pfam" id="PF00005">
    <property type="entry name" value="ABC_tran"/>
    <property type="match status" value="1"/>
</dbReference>
<dbReference type="GO" id="GO:0016887">
    <property type="term" value="F:ATP hydrolysis activity"/>
    <property type="evidence" value="ECO:0007669"/>
    <property type="project" value="InterPro"/>
</dbReference>
<evidence type="ECO:0000313" key="10">
    <source>
        <dbReference type="EMBL" id="SUZ53606.1"/>
    </source>
</evidence>
<evidence type="ECO:0000259" key="9">
    <source>
        <dbReference type="PROSITE" id="PS50893"/>
    </source>
</evidence>
<dbReference type="CDD" id="cd03257">
    <property type="entry name" value="ABC_NikE_OppD_transporters"/>
    <property type="match status" value="1"/>
</dbReference>
<organism evidence="10">
    <name type="scientific">marine metagenome</name>
    <dbReference type="NCBI Taxonomy" id="408172"/>
    <lineage>
        <taxon>unclassified sequences</taxon>
        <taxon>metagenomes</taxon>
        <taxon>ecological metagenomes</taxon>
    </lineage>
</organism>
<evidence type="ECO:0000256" key="1">
    <source>
        <dbReference type="ARBA" id="ARBA00004202"/>
    </source>
</evidence>
<evidence type="ECO:0000256" key="3">
    <source>
        <dbReference type="ARBA" id="ARBA00022475"/>
    </source>
</evidence>
<gene>
    <name evidence="10" type="ORF">METZ01_LOCUS6460</name>
</gene>
<dbReference type="GO" id="GO:0005886">
    <property type="term" value="C:plasma membrane"/>
    <property type="evidence" value="ECO:0007669"/>
    <property type="project" value="UniProtKB-SubCell"/>
</dbReference>
<dbReference type="InterPro" id="IPR013563">
    <property type="entry name" value="Oligopep_ABC_C"/>
</dbReference>
<dbReference type="GO" id="GO:0005524">
    <property type="term" value="F:ATP binding"/>
    <property type="evidence" value="ECO:0007669"/>
    <property type="project" value="UniProtKB-KW"/>
</dbReference>
<reference evidence="10" key="1">
    <citation type="submission" date="2018-05" db="EMBL/GenBank/DDBJ databases">
        <authorList>
            <person name="Lanie J.A."/>
            <person name="Ng W.-L."/>
            <person name="Kazmierczak K.M."/>
            <person name="Andrzejewski T.M."/>
            <person name="Davidsen T.M."/>
            <person name="Wayne K.J."/>
            <person name="Tettelin H."/>
            <person name="Glass J.I."/>
            <person name="Rusch D."/>
            <person name="Podicherti R."/>
            <person name="Tsui H.-C.T."/>
            <person name="Winkler M.E."/>
        </authorList>
    </citation>
    <scope>NUCLEOTIDE SEQUENCE</scope>
</reference>
<keyword evidence="4" id="KW-0997">Cell inner membrane</keyword>
<dbReference type="InterPro" id="IPR003593">
    <property type="entry name" value="AAA+_ATPase"/>
</dbReference>
<dbReference type="InterPro" id="IPR050388">
    <property type="entry name" value="ABC_Ni/Peptide_Import"/>
</dbReference>
<feature type="domain" description="ABC transporter" evidence="9">
    <location>
        <begin position="5"/>
        <end position="255"/>
    </location>
</feature>
<dbReference type="Gene3D" id="3.40.50.300">
    <property type="entry name" value="P-loop containing nucleotide triphosphate hydrolases"/>
    <property type="match status" value="1"/>
</dbReference>
<evidence type="ECO:0000256" key="5">
    <source>
        <dbReference type="ARBA" id="ARBA00022741"/>
    </source>
</evidence>
<dbReference type="PANTHER" id="PTHR43297">
    <property type="entry name" value="OLIGOPEPTIDE TRANSPORT ATP-BINDING PROTEIN APPD"/>
    <property type="match status" value="1"/>
</dbReference>
<comment type="subcellular location">
    <subcellularLocation>
        <location evidence="1">Cell membrane</location>
        <topology evidence="1">Peripheral membrane protein</topology>
    </subcellularLocation>
</comment>
<dbReference type="InterPro" id="IPR027417">
    <property type="entry name" value="P-loop_NTPase"/>
</dbReference>
<dbReference type="EMBL" id="UINC01000338">
    <property type="protein sequence ID" value="SUZ53606.1"/>
    <property type="molecule type" value="Genomic_DNA"/>
</dbReference>
<dbReference type="InterPro" id="IPR003439">
    <property type="entry name" value="ABC_transporter-like_ATP-bd"/>
</dbReference>
<keyword evidence="2" id="KW-0813">Transport</keyword>
<keyword evidence="3" id="KW-1003">Cell membrane</keyword>
<evidence type="ECO:0000256" key="7">
    <source>
        <dbReference type="ARBA" id="ARBA00022967"/>
    </source>
</evidence>
<dbReference type="GO" id="GO:0015833">
    <property type="term" value="P:peptide transport"/>
    <property type="evidence" value="ECO:0007669"/>
    <property type="project" value="InterPro"/>
</dbReference>
<keyword evidence="5" id="KW-0547">Nucleotide-binding</keyword>
<dbReference type="FunFam" id="3.40.50.300:FF:000016">
    <property type="entry name" value="Oligopeptide ABC transporter ATP-binding component"/>
    <property type="match status" value="1"/>
</dbReference>
<dbReference type="InterPro" id="IPR017871">
    <property type="entry name" value="ABC_transporter-like_CS"/>
</dbReference>
<dbReference type="SMART" id="SM00382">
    <property type="entry name" value="AAA"/>
    <property type="match status" value="1"/>
</dbReference>
<proteinExistence type="predicted"/>